<dbReference type="InterPro" id="IPR000415">
    <property type="entry name" value="Nitroreductase-like"/>
</dbReference>
<reference evidence="2 3" key="1">
    <citation type="submission" date="2016-10" db="EMBL/GenBank/DDBJ databases">
        <authorList>
            <person name="de Groot N.N."/>
        </authorList>
    </citation>
    <scope>NUCLEOTIDE SEQUENCE [LARGE SCALE GENOMIC DNA]</scope>
    <source>
        <strain evidence="2 3">Nm1</strain>
    </source>
</reference>
<sequence>MHRSGIDLCAKVWRHWAMGWFIPGCLILTMGGNAMSEDQKTREIQLPAAVHRGAVSLEQTLSTRRSVREYSDQPLTLAQISQLLWAAQGMTHPGGFRTAPSAGALYPLAIYLIAGKVGGLEAGIYQYVPHRHALAVKALGEKRSALSQAALQQRAVSQAPATILLAAVYARTTGRYGERGKRYVHMEAGHVAQNVALQAVSLGLGAVFIGAFQDDLVQQAAGLPAPQAPLYLIPIGR</sequence>
<dbReference type="SUPFAM" id="SSF55469">
    <property type="entry name" value="FMN-dependent nitroreductase-like"/>
    <property type="match status" value="1"/>
</dbReference>
<name>A0A1H3DY83_9PROT</name>
<dbReference type="STRING" id="44576.SAMN05421881_100664"/>
<evidence type="ECO:0000313" key="3">
    <source>
        <dbReference type="Proteomes" id="UP000198640"/>
    </source>
</evidence>
<dbReference type="Proteomes" id="UP000198640">
    <property type="component" value="Unassembled WGS sequence"/>
</dbReference>
<dbReference type="EMBL" id="FNOY01000006">
    <property type="protein sequence ID" value="SDX71347.1"/>
    <property type="molecule type" value="Genomic_DNA"/>
</dbReference>
<keyword evidence="3" id="KW-1185">Reference proteome</keyword>
<dbReference type="InterPro" id="IPR020051">
    <property type="entry name" value="SagB-type_dehydrogenase"/>
</dbReference>
<gene>
    <name evidence="2" type="ORF">SAMN05421881_100664</name>
</gene>
<protein>
    <submittedName>
        <fullName evidence="2">SagB-type dehydrogenase domain-containing protein</fullName>
    </submittedName>
</protein>
<dbReference type="RefSeq" id="WP_218132764.1">
    <property type="nucleotide sequence ID" value="NZ_FNOY01000006.1"/>
</dbReference>
<dbReference type="PANTHER" id="PTHR43745">
    <property type="entry name" value="NITROREDUCTASE MJ1384-RELATED"/>
    <property type="match status" value="1"/>
</dbReference>
<dbReference type="AlphaFoldDB" id="A0A1H3DY83"/>
<evidence type="ECO:0000259" key="1">
    <source>
        <dbReference type="Pfam" id="PF00881"/>
    </source>
</evidence>
<accession>A0A1H3DY83</accession>
<dbReference type="NCBIfam" id="TIGR03605">
    <property type="entry name" value="antibiot_sagB"/>
    <property type="match status" value="1"/>
</dbReference>
<dbReference type="Gene3D" id="3.40.109.10">
    <property type="entry name" value="NADH Oxidase"/>
    <property type="match status" value="1"/>
</dbReference>
<dbReference type="Pfam" id="PF00881">
    <property type="entry name" value="Nitroreductase"/>
    <property type="match status" value="1"/>
</dbReference>
<feature type="domain" description="Nitroreductase" evidence="1">
    <location>
        <begin position="62"/>
        <end position="237"/>
    </location>
</feature>
<evidence type="ECO:0000313" key="2">
    <source>
        <dbReference type="EMBL" id="SDX71347.1"/>
    </source>
</evidence>
<dbReference type="GO" id="GO:0016491">
    <property type="term" value="F:oxidoreductase activity"/>
    <property type="evidence" value="ECO:0007669"/>
    <property type="project" value="InterPro"/>
</dbReference>
<dbReference type="PANTHER" id="PTHR43745:SF2">
    <property type="entry name" value="NITROREDUCTASE MJ1384-RELATED"/>
    <property type="match status" value="1"/>
</dbReference>
<dbReference type="InterPro" id="IPR029479">
    <property type="entry name" value="Nitroreductase"/>
</dbReference>
<dbReference type="InterPro" id="IPR052544">
    <property type="entry name" value="Bacteriocin_Proc_Enz"/>
</dbReference>
<proteinExistence type="predicted"/>
<organism evidence="2 3">
    <name type="scientific">Nitrosomonas halophila</name>
    <dbReference type="NCBI Taxonomy" id="44576"/>
    <lineage>
        <taxon>Bacteria</taxon>
        <taxon>Pseudomonadati</taxon>
        <taxon>Pseudomonadota</taxon>
        <taxon>Betaproteobacteria</taxon>
        <taxon>Nitrosomonadales</taxon>
        <taxon>Nitrosomonadaceae</taxon>
        <taxon>Nitrosomonas</taxon>
    </lineage>
</organism>
<dbReference type="CDD" id="cd02142">
    <property type="entry name" value="McbC_SagB-like_oxidoreductase"/>
    <property type="match status" value="1"/>
</dbReference>